<evidence type="ECO:0000313" key="2">
    <source>
        <dbReference type="Proteomes" id="UP000215902"/>
    </source>
</evidence>
<dbReference type="GO" id="GO:0016150">
    <property type="term" value="F:translation release factor activity, codon nonspecific"/>
    <property type="evidence" value="ECO:0007669"/>
    <property type="project" value="TreeGrafter"/>
</dbReference>
<dbReference type="GO" id="GO:0005762">
    <property type="term" value="C:mitochondrial large ribosomal subunit"/>
    <property type="evidence" value="ECO:0007669"/>
    <property type="project" value="TreeGrafter"/>
</dbReference>
<organism evidence="1 2">
    <name type="scientific">Macrostomum lignano</name>
    <dbReference type="NCBI Taxonomy" id="282301"/>
    <lineage>
        <taxon>Eukaryota</taxon>
        <taxon>Metazoa</taxon>
        <taxon>Spiralia</taxon>
        <taxon>Lophotrochozoa</taxon>
        <taxon>Platyhelminthes</taxon>
        <taxon>Rhabditophora</taxon>
        <taxon>Macrostomorpha</taxon>
        <taxon>Macrostomida</taxon>
        <taxon>Macrostomidae</taxon>
        <taxon>Macrostomum</taxon>
    </lineage>
</organism>
<reference evidence="1 2" key="1">
    <citation type="submission" date="2017-06" db="EMBL/GenBank/DDBJ databases">
        <title>A platform for efficient transgenesis in Macrostomum lignano, a flatworm model organism for stem cell research.</title>
        <authorList>
            <person name="Berezikov E."/>
        </authorList>
    </citation>
    <scope>NUCLEOTIDE SEQUENCE [LARGE SCALE GENOMIC DNA]</scope>
    <source>
        <strain evidence="1">DV1</strain>
        <tissue evidence="1">Whole organism</tissue>
    </source>
</reference>
<dbReference type="EMBL" id="NIVC01001344">
    <property type="protein sequence ID" value="PAA69130.1"/>
    <property type="molecule type" value="Genomic_DNA"/>
</dbReference>
<comment type="caution">
    <text evidence="1">The sequence shown here is derived from an EMBL/GenBank/DDBJ whole genome shotgun (WGS) entry which is preliminary data.</text>
</comment>
<dbReference type="GO" id="GO:0070126">
    <property type="term" value="P:mitochondrial translational termination"/>
    <property type="evidence" value="ECO:0007669"/>
    <property type="project" value="TreeGrafter"/>
</dbReference>
<dbReference type="OrthoDB" id="270639at2759"/>
<dbReference type="GO" id="GO:0004045">
    <property type="term" value="F:peptidyl-tRNA hydrolase activity"/>
    <property type="evidence" value="ECO:0007669"/>
    <property type="project" value="TreeGrafter"/>
</dbReference>
<dbReference type="STRING" id="282301.A0A267F5S9"/>
<sequence length="170" mass="18492">MSRLPMLLASACGVQLFKRSFAAAAASGSFTGRIPIKELHIREGCSVNGRPLSDSPSGSTARVEIRFNLAQASFIPQRLKPRLVQLYSDRISRDGQFVVASDRTRKRLLNRADCMETIRECVRQAEAAAAEPATAQAGDESPVCQLAHMDSQAALARPFSGNLSFSQLRL</sequence>
<dbReference type="Proteomes" id="UP000215902">
    <property type="component" value="Unassembled WGS sequence"/>
</dbReference>
<dbReference type="AlphaFoldDB" id="A0A267F5S9"/>
<name>A0A267F5S9_9PLAT</name>
<gene>
    <name evidence="1" type="ORF">BOX15_Mlig018046g2</name>
</gene>
<keyword evidence="2" id="KW-1185">Reference proteome</keyword>
<dbReference type="Gene3D" id="3.30.160.20">
    <property type="match status" value="1"/>
</dbReference>
<dbReference type="PANTHER" id="PTHR11075:SF54">
    <property type="entry name" value="LARGE RIBOSOMAL SUBUNIT PROTEIN ML62"/>
    <property type="match status" value="1"/>
</dbReference>
<dbReference type="SUPFAM" id="SSF110916">
    <property type="entry name" value="Peptidyl-tRNA hydrolase domain-like"/>
    <property type="match status" value="1"/>
</dbReference>
<accession>A0A267F5S9</accession>
<evidence type="ECO:0000313" key="1">
    <source>
        <dbReference type="EMBL" id="PAA69130.1"/>
    </source>
</evidence>
<proteinExistence type="predicted"/>
<dbReference type="PANTHER" id="PTHR11075">
    <property type="entry name" value="PEPTIDE CHAIN RELEASE FACTOR"/>
    <property type="match status" value="1"/>
</dbReference>
<protein>
    <submittedName>
        <fullName evidence="1">Uncharacterized protein</fullName>
    </submittedName>
</protein>
<dbReference type="InterPro" id="IPR052104">
    <property type="entry name" value="Mito_Release_Factor_mL62"/>
</dbReference>